<dbReference type="SUPFAM" id="SSF48239">
    <property type="entry name" value="Terpenoid cyclases/Protein prenyltransferases"/>
    <property type="match status" value="2"/>
</dbReference>
<reference evidence="1 2" key="1">
    <citation type="submission" date="2019-02" db="EMBL/GenBank/DDBJ databases">
        <title>Deep-cultivation of Planctomycetes and their phenomic and genomic characterization uncovers novel biology.</title>
        <authorList>
            <person name="Wiegand S."/>
            <person name="Jogler M."/>
            <person name="Boedeker C."/>
            <person name="Pinto D."/>
            <person name="Vollmers J."/>
            <person name="Rivas-Marin E."/>
            <person name="Kohn T."/>
            <person name="Peeters S.H."/>
            <person name="Heuer A."/>
            <person name="Rast P."/>
            <person name="Oberbeckmann S."/>
            <person name="Bunk B."/>
            <person name="Jeske O."/>
            <person name="Meyerdierks A."/>
            <person name="Storesund J.E."/>
            <person name="Kallscheuer N."/>
            <person name="Luecker S."/>
            <person name="Lage O.M."/>
            <person name="Pohl T."/>
            <person name="Merkel B.J."/>
            <person name="Hornburger P."/>
            <person name="Mueller R.-W."/>
            <person name="Bruemmer F."/>
            <person name="Labrenz M."/>
            <person name="Spormann A.M."/>
            <person name="Op den Camp H."/>
            <person name="Overmann J."/>
            <person name="Amann R."/>
            <person name="Jetten M.S.M."/>
            <person name="Mascher T."/>
            <person name="Medema M.H."/>
            <person name="Devos D.P."/>
            <person name="Kaster A.-K."/>
            <person name="Ovreas L."/>
            <person name="Rohde M."/>
            <person name="Galperin M.Y."/>
            <person name="Jogler C."/>
        </authorList>
    </citation>
    <scope>NUCLEOTIDE SEQUENCE [LARGE SCALE GENOMIC DNA]</scope>
    <source>
        <strain evidence="1 2">Pan216</strain>
    </source>
</reference>
<proteinExistence type="predicted"/>
<dbReference type="EMBL" id="CP036279">
    <property type="protein sequence ID" value="QDU61498.1"/>
    <property type="molecule type" value="Genomic_DNA"/>
</dbReference>
<dbReference type="RefSeq" id="WP_145258082.1">
    <property type="nucleotide sequence ID" value="NZ_CP036279.1"/>
</dbReference>
<dbReference type="KEGG" id="knv:Pan216_23590"/>
<protein>
    <recommendedName>
        <fullName evidence="3">Squalene cyclase C-terminal domain-containing protein</fullName>
    </recommendedName>
</protein>
<dbReference type="Gene3D" id="1.50.10.20">
    <property type="match status" value="3"/>
</dbReference>
<dbReference type="AlphaFoldDB" id="A0A518B3D5"/>
<dbReference type="OrthoDB" id="250219at2"/>
<dbReference type="InterPro" id="IPR008930">
    <property type="entry name" value="Terpenoid_cyclase/PrenylTrfase"/>
</dbReference>
<sequence>MKRGGPVAVVLILGILLVAALMGADRRQPSPLKRGPVIRPQRIGRALASSSEYLLGRQSSDGAWRSKHYSNFRDGTALTPLVCLALLESAANRPDVDKAVEKAIVYLDGLMRDDGTPRAKLSYPTYTAALAVSVLTRVPGHEHQRDAWIRYLRDRQLDESLGWDRQDSSYGGWGYAKEPPRKPPEGIAVPTLDQPNLSATIFVLDALREAGLPSEDPLWAKTRRFVEHCQNHAQDSEDTVDNGGFFFMPGDVVRNKAGQRPSGAGEERRFVSYGSATADGLRALLRCGASTDDPRVLAARTWLEKHFSAEHHPGEYVERREHLRPALFFYYGDSVSKTMSELAKRELVDPDIGREWSRSLAAELLRRQRPDGSWANVAVDVREDDPLVATSLAVMALTRCREILGTTDERP</sequence>
<keyword evidence="2" id="KW-1185">Reference proteome</keyword>
<dbReference type="CDD" id="cd00688">
    <property type="entry name" value="ISOPREN_C2_like"/>
    <property type="match status" value="1"/>
</dbReference>
<evidence type="ECO:0000313" key="2">
    <source>
        <dbReference type="Proteomes" id="UP000317093"/>
    </source>
</evidence>
<organism evidence="1 2">
    <name type="scientific">Kolteria novifilia</name>
    <dbReference type="NCBI Taxonomy" id="2527975"/>
    <lineage>
        <taxon>Bacteria</taxon>
        <taxon>Pseudomonadati</taxon>
        <taxon>Planctomycetota</taxon>
        <taxon>Planctomycetia</taxon>
        <taxon>Kolteriales</taxon>
        <taxon>Kolteriaceae</taxon>
        <taxon>Kolteria</taxon>
    </lineage>
</organism>
<evidence type="ECO:0000313" key="1">
    <source>
        <dbReference type="EMBL" id="QDU61498.1"/>
    </source>
</evidence>
<evidence type="ECO:0008006" key="3">
    <source>
        <dbReference type="Google" id="ProtNLM"/>
    </source>
</evidence>
<name>A0A518B3D5_9BACT</name>
<dbReference type="Proteomes" id="UP000317093">
    <property type="component" value="Chromosome"/>
</dbReference>
<accession>A0A518B3D5</accession>
<gene>
    <name evidence="1" type="ORF">Pan216_23590</name>
</gene>